<dbReference type="PANTHER" id="PTHR40455:SF1">
    <property type="entry name" value="ANTITOXIN HIGA"/>
    <property type="match status" value="1"/>
</dbReference>
<proteinExistence type="predicted"/>
<dbReference type="GO" id="GO:0006355">
    <property type="term" value="P:regulation of DNA-templated transcription"/>
    <property type="evidence" value="ECO:0007669"/>
    <property type="project" value="InterPro"/>
</dbReference>
<dbReference type="GO" id="GO:0001046">
    <property type="term" value="F:core promoter sequence-specific DNA binding"/>
    <property type="evidence" value="ECO:0007669"/>
    <property type="project" value="TreeGrafter"/>
</dbReference>
<name>A0A1M5PAN7_9RHOB</name>
<accession>A0A1M5PAN7</accession>
<protein>
    <submittedName>
        <fullName evidence="1">Transcriptional regulator, XRE family</fullName>
    </submittedName>
</protein>
<gene>
    <name evidence="1" type="ORF">SAMN04488044_1749</name>
</gene>
<dbReference type="STRING" id="870908.SAMN04488044_1749"/>
<dbReference type="InterPro" id="IPR039060">
    <property type="entry name" value="Antitox_HigA"/>
</dbReference>
<dbReference type="PANTHER" id="PTHR40455">
    <property type="entry name" value="ANTITOXIN HIGA"/>
    <property type="match status" value="1"/>
</dbReference>
<keyword evidence="2" id="KW-1185">Reference proteome</keyword>
<dbReference type="AlphaFoldDB" id="A0A1M5PAN7"/>
<reference evidence="2" key="1">
    <citation type="submission" date="2016-11" db="EMBL/GenBank/DDBJ databases">
        <authorList>
            <person name="Varghese N."/>
            <person name="Submissions S."/>
        </authorList>
    </citation>
    <scope>NUCLEOTIDE SEQUENCE [LARGE SCALE GENOMIC DNA]</scope>
    <source>
        <strain evidence="2">DSM 28223</strain>
    </source>
</reference>
<dbReference type="Proteomes" id="UP000184211">
    <property type="component" value="Unassembled WGS sequence"/>
</dbReference>
<organism evidence="1 2">
    <name type="scientific">Cognatishimia maritima</name>
    <dbReference type="NCBI Taxonomy" id="870908"/>
    <lineage>
        <taxon>Bacteria</taxon>
        <taxon>Pseudomonadati</taxon>
        <taxon>Pseudomonadota</taxon>
        <taxon>Alphaproteobacteria</taxon>
        <taxon>Rhodobacterales</taxon>
        <taxon>Paracoccaceae</taxon>
        <taxon>Cognatishimia</taxon>
    </lineage>
</organism>
<dbReference type="OrthoDB" id="9796786at2"/>
<dbReference type="RefSeq" id="WP_072792504.1">
    <property type="nucleotide sequence ID" value="NZ_FQWM01000002.1"/>
</dbReference>
<evidence type="ECO:0000313" key="1">
    <source>
        <dbReference type="EMBL" id="SHG98303.1"/>
    </source>
</evidence>
<evidence type="ECO:0000313" key="2">
    <source>
        <dbReference type="Proteomes" id="UP000184211"/>
    </source>
</evidence>
<sequence>MSIHPIRTKEDHRNALKEIEMLWGAKVGTPNGDRLDVLCVLVEHYEEKNYPIEAPDPVETIRIFMEEHGFTQSDFGSVIGSQSRASEVLRKSRRLNLSMIQKVRVQWKIPADVLVAPYHLEVDNR</sequence>
<dbReference type="EMBL" id="FQWM01000002">
    <property type="protein sequence ID" value="SHG98303.1"/>
    <property type="molecule type" value="Genomic_DNA"/>
</dbReference>